<feature type="region of interest" description="Disordered" evidence="1">
    <location>
        <begin position="220"/>
        <end position="252"/>
    </location>
</feature>
<evidence type="ECO:0000313" key="3">
    <source>
        <dbReference type="RefSeq" id="XP_042626241.1"/>
    </source>
</evidence>
<dbReference type="Proteomes" id="UP001155660">
    <property type="component" value="Chromosome A14"/>
</dbReference>
<feature type="compositionally biased region" description="Polar residues" evidence="1">
    <location>
        <begin position="143"/>
        <end position="162"/>
    </location>
</feature>
<feature type="compositionally biased region" description="Basic and acidic residues" evidence="1">
    <location>
        <begin position="447"/>
        <end position="456"/>
    </location>
</feature>
<dbReference type="SMR" id="A0A9Q9YV11"/>
<proteinExistence type="predicted"/>
<gene>
    <name evidence="2 3" type="primary">si:ch211-126c2.4</name>
</gene>
<feature type="compositionally biased region" description="Basic and acidic residues" evidence="1">
    <location>
        <begin position="220"/>
        <end position="232"/>
    </location>
</feature>
<feature type="compositionally biased region" description="Polar residues" evidence="1">
    <location>
        <begin position="708"/>
        <end position="727"/>
    </location>
</feature>
<feature type="compositionally biased region" description="Polar residues" evidence="1">
    <location>
        <begin position="356"/>
        <end position="366"/>
    </location>
</feature>
<feature type="region of interest" description="Disordered" evidence="1">
    <location>
        <begin position="445"/>
        <end position="471"/>
    </location>
</feature>
<feature type="region of interest" description="Disordered" evidence="1">
    <location>
        <begin position="550"/>
        <end position="606"/>
    </location>
</feature>
<feature type="region of interest" description="Disordered" evidence="1">
    <location>
        <begin position="708"/>
        <end position="733"/>
    </location>
</feature>
<dbReference type="GeneID" id="109102131"/>
<dbReference type="OrthoDB" id="8856505at2759"/>
<dbReference type="RefSeq" id="XP_042626241.1">
    <property type="nucleotide sequence ID" value="XM_042770307.1"/>
</dbReference>
<dbReference type="AlphaFoldDB" id="A0A9Q9YV11"/>
<feature type="compositionally biased region" description="Polar residues" evidence="1">
    <location>
        <begin position="551"/>
        <end position="573"/>
    </location>
</feature>
<sequence>MRLRCPVNKVVNMDIISQRKETLPATEMESFLRRKLAQDGGNVLGRSSLQQPVTSCQSVKLPDLCSSLYSIADEPFPQVSGFLDDTTGPSFLLNEAGTLLNSPACTPLENQTKNKDEGVLAPKKEATNDSGLNCSLKTHCQLANGSTSTRSPQNAKDITSATPGKANGDCNDATVSTTSLEKSEFMSVELKNSTFDVTQDSKERSDAGINATVDLHNIREKNSTFESQEPKEGSNPSLNSTVDIDAPNIKTESGNTTVDLVQSHDPKEGPDTGVNATVDIPILDSAHSRTNSSVDNNEPLNTTKLEGTIDIQSQEKLEGSFNSTEVDKIKNMEETDLKVNVTVDIVEQTVSARLQPSGEVEQSSSAIIKPSETTKHNTTADLSPLEVPVLKDTAVEMKASSTELADHVNDASNSVGITKPASNSRETEVGIITTAFVCTIDAPDDAPELKAEEPHKKTPRPGLADAESIPSSDMGNISRNSIFCLDDTLDMKTSFLVTSTPIVFGKESRFEILRDVKPTPMRKRLSVINSIEAQSKDELVCASNHDGTDAVQVTESSSQSQKVSATCISSEPANENEPPTKPPIKRRLPQLSSKLSYPKSSLPSRQQLSVNSLVAIKPKTIQGPPALHQPDASSTTLLGNRRTVQMNKGKNIAPVKNTASASTVKTSMVSSATGYNFTAVAKPSSSAIPQMKPSGLQPPTRKRLALKTPQTTRSSVENVHSQPSNKPSGFPGMRTRNSLLPSVGQKHLNNDGLPSAKRKRIAIAPALSTVESDAVRPAEGSHESVVNLFNPHPGCVNCLQHQEKLERVIQELMGLRSECKNWGPLHEKLEMCVEELKRI</sequence>
<feature type="region of interest" description="Disordered" evidence="1">
    <location>
        <begin position="143"/>
        <end position="172"/>
    </location>
</feature>
<accession>A0A9Q9YV11</accession>
<protein>
    <submittedName>
        <fullName evidence="2 3">Uncharacterized protein si:ch211-126c2.4 isoform X1</fullName>
    </submittedName>
</protein>
<feature type="region of interest" description="Disordered" evidence="1">
    <location>
        <begin position="356"/>
        <end position="378"/>
    </location>
</feature>
<evidence type="ECO:0000313" key="2">
    <source>
        <dbReference type="RefSeq" id="XP_042626240.1"/>
    </source>
</evidence>
<organism evidence="2">
    <name type="scientific">Cyprinus carpio</name>
    <name type="common">Common carp</name>
    <dbReference type="NCBI Taxonomy" id="7962"/>
    <lineage>
        <taxon>Eukaryota</taxon>
        <taxon>Metazoa</taxon>
        <taxon>Chordata</taxon>
        <taxon>Craniata</taxon>
        <taxon>Vertebrata</taxon>
        <taxon>Euteleostomi</taxon>
        <taxon>Actinopterygii</taxon>
        <taxon>Neopterygii</taxon>
        <taxon>Teleostei</taxon>
        <taxon>Ostariophysi</taxon>
        <taxon>Cypriniformes</taxon>
        <taxon>Cyprinidae</taxon>
        <taxon>Cyprininae</taxon>
        <taxon>Cyprinus</taxon>
    </lineage>
</organism>
<feature type="compositionally biased region" description="Low complexity" evidence="1">
    <location>
        <begin position="589"/>
        <end position="604"/>
    </location>
</feature>
<dbReference type="RefSeq" id="XP_042626240.1">
    <property type="nucleotide sequence ID" value="XM_042770306.1"/>
</dbReference>
<reference evidence="2 3" key="1">
    <citation type="submission" date="2025-04" db="UniProtKB">
        <authorList>
            <consortium name="RefSeq"/>
        </authorList>
    </citation>
    <scope>IDENTIFICATION</scope>
    <source>
        <tissue evidence="2 3">Muscle</tissue>
    </source>
</reference>
<evidence type="ECO:0000256" key="1">
    <source>
        <dbReference type="SAM" id="MobiDB-lite"/>
    </source>
</evidence>
<name>A0A9Q9YV11_CYPCA</name>
<dbReference type="KEGG" id="ccar:109102131"/>